<keyword evidence="4 5" id="KW-0012">Acyltransferase</keyword>
<evidence type="ECO:0000256" key="1">
    <source>
        <dbReference type="ARBA" id="ARBA00007707"/>
    </source>
</evidence>
<keyword evidence="3 5" id="KW-0808">Transferase</keyword>
<dbReference type="Pfam" id="PF00132">
    <property type="entry name" value="Hexapep"/>
    <property type="match status" value="1"/>
</dbReference>
<accession>A0A644TCP9</accession>
<dbReference type="InterPro" id="IPR050065">
    <property type="entry name" value="GlmU-like"/>
</dbReference>
<protein>
    <submittedName>
        <fullName evidence="5">Bifunctional protein GlmU</fullName>
        <ecNumber evidence="5">2.3.1.157</ecNumber>
    </submittedName>
</protein>
<dbReference type="EC" id="2.3.1.157" evidence="5"/>
<dbReference type="EMBL" id="VSSQ01000025">
    <property type="protein sequence ID" value="MPL64549.1"/>
    <property type="molecule type" value="Genomic_DNA"/>
</dbReference>
<proteinExistence type="inferred from homology"/>
<comment type="caution">
    <text evidence="5">The sequence shown here is derived from an EMBL/GenBank/DDBJ whole genome shotgun (WGS) entry which is preliminary data.</text>
</comment>
<gene>
    <name evidence="5" type="primary">glmU_5</name>
    <name evidence="5" type="ORF">SDC9_10204</name>
</gene>
<dbReference type="InterPro" id="IPR001451">
    <property type="entry name" value="Hexapep"/>
</dbReference>
<evidence type="ECO:0000313" key="5">
    <source>
        <dbReference type="EMBL" id="MPL64549.1"/>
    </source>
</evidence>
<dbReference type="InterPro" id="IPR011004">
    <property type="entry name" value="Trimer_LpxA-like_sf"/>
</dbReference>
<comment type="similarity">
    <text evidence="1">In the C-terminal section; belongs to the transferase hexapeptide repeat family.</text>
</comment>
<evidence type="ECO:0000256" key="3">
    <source>
        <dbReference type="ARBA" id="ARBA00022679"/>
    </source>
</evidence>
<reference evidence="5" key="1">
    <citation type="submission" date="2019-08" db="EMBL/GenBank/DDBJ databases">
        <authorList>
            <person name="Kucharzyk K."/>
            <person name="Murdoch R.W."/>
            <person name="Higgins S."/>
            <person name="Loffler F."/>
        </authorList>
    </citation>
    <scope>NUCLEOTIDE SEQUENCE</scope>
</reference>
<dbReference type="PANTHER" id="PTHR43584:SF8">
    <property type="entry name" value="N-ACETYLMURAMATE ALPHA-1-PHOSPHATE URIDYLYLTRANSFERASE"/>
    <property type="match status" value="1"/>
</dbReference>
<dbReference type="GO" id="GO:0019134">
    <property type="term" value="F:glucosamine-1-phosphate N-acetyltransferase activity"/>
    <property type="evidence" value="ECO:0007669"/>
    <property type="project" value="UniProtKB-EC"/>
</dbReference>
<name>A0A644TCP9_9ZZZZ</name>
<dbReference type="GO" id="GO:0016779">
    <property type="term" value="F:nucleotidyltransferase activity"/>
    <property type="evidence" value="ECO:0007669"/>
    <property type="project" value="UniProtKB-ARBA"/>
</dbReference>
<comment type="similarity">
    <text evidence="2">In the N-terminal section; belongs to the N-acetylglucosamine-1-phosphate uridyltransferase family.</text>
</comment>
<dbReference type="Gene3D" id="2.160.10.10">
    <property type="entry name" value="Hexapeptide repeat proteins"/>
    <property type="match status" value="1"/>
</dbReference>
<dbReference type="AlphaFoldDB" id="A0A644TCP9"/>
<evidence type="ECO:0000256" key="2">
    <source>
        <dbReference type="ARBA" id="ARBA00007947"/>
    </source>
</evidence>
<dbReference type="PANTHER" id="PTHR43584">
    <property type="entry name" value="NUCLEOTIDYL TRANSFERASE"/>
    <property type="match status" value="1"/>
</dbReference>
<organism evidence="5">
    <name type="scientific">bioreactor metagenome</name>
    <dbReference type="NCBI Taxonomy" id="1076179"/>
    <lineage>
        <taxon>unclassified sequences</taxon>
        <taxon>metagenomes</taxon>
        <taxon>ecological metagenomes</taxon>
    </lineage>
</organism>
<evidence type="ECO:0000256" key="4">
    <source>
        <dbReference type="ARBA" id="ARBA00023315"/>
    </source>
</evidence>
<sequence>MTAATAIRWAGLPSLFNTGATAFSRLFAYLEKPWEALSSLESYLGILLAEDPLAGRTPLSDTNGSLIRGDLRLGPKVRIEAGVRIEGTVHIGAGCLIESGAYIRGPVWLAEGCEVRQGAYIRGNVIAGAQAVLGHCSEFKQAILLEGAQAPHFNYVGDSILGIKAHIGAGVILSNLRLDKRPVRAALLPREASRETDRLELVDTGLVKFGALVGDGCEIGCNCVLNPGSILGAGCRAAPLSRIKGTWLEGSIIP</sequence>
<dbReference type="SUPFAM" id="SSF51161">
    <property type="entry name" value="Trimeric LpxA-like enzymes"/>
    <property type="match status" value="1"/>
</dbReference>